<organism evidence="2">
    <name type="scientific">uncultured Solirubrobacteraceae bacterium</name>
    <dbReference type="NCBI Taxonomy" id="1162706"/>
    <lineage>
        <taxon>Bacteria</taxon>
        <taxon>Bacillati</taxon>
        <taxon>Actinomycetota</taxon>
        <taxon>Thermoleophilia</taxon>
        <taxon>Solirubrobacterales</taxon>
        <taxon>Solirubrobacteraceae</taxon>
        <taxon>environmental samples</taxon>
    </lineage>
</organism>
<proteinExistence type="predicted"/>
<feature type="compositionally biased region" description="Basic residues" evidence="1">
    <location>
        <begin position="60"/>
        <end position="83"/>
    </location>
</feature>
<dbReference type="EMBL" id="CADCVP010000241">
    <property type="protein sequence ID" value="CAA9506688.1"/>
    <property type="molecule type" value="Genomic_DNA"/>
</dbReference>
<sequence>DDHRARRPAGRSGFGAALRVGRALLRRLRGRGGPGAFTAGGGLSRVRALGQPRGVPDRRGGRRGGRCPRCLQRRRRRSLRAALRRPVGSAPAADGLGGHDPPSARGGEGVARTARRLLVRGWALRGARSPPQGRGPVAARCRRTRRPPCGRVAPGARHRLRERRRPGALPRSRLLPALRVRGARCRDRRGARRTRLPVLRQGAL</sequence>
<protein>
    <submittedName>
        <fullName evidence="2">Uncharacterized protein</fullName>
    </submittedName>
</protein>
<feature type="region of interest" description="Disordered" evidence="1">
    <location>
        <begin position="31"/>
        <end position="110"/>
    </location>
</feature>
<feature type="non-terminal residue" evidence="2">
    <location>
        <position position="1"/>
    </location>
</feature>
<feature type="region of interest" description="Disordered" evidence="1">
    <location>
        <begin position="126"/>
        <end position="150"/>
    </location>
</feature>
<evidence type="ECO:0000256" key="1">
    <source>
        <dbReference type="SAM" id="MobiDB-lite"/>
    </source>
</evidence>
<accession>A0A6J4SW59</accession>
<evidence type="ECO:0000313" key="2">
    <source>
        <dbReference type="EMBL" id="CAA9506688.1"/>
    </source>
</evidence>
<gene>
    <name evidence="2" type="ORF">AVDCRST_MAG69-2237</name>
</gene>
<dbReference type="AlphaFoldDB" id="A0A6J4SW59"/>
<feature type="non-terminal residue" evidence="2">
    <location>
        <position position="204"/>
    </location>
</feature>
<name>A0A6J4SW59_9ACTN</name>
<feature type="compositionally biased region" description="Gly residues" evidence="1">
    <location>
        <begin position="31"/>
        <end position="43"/>
    </location>
</feature>
<reference evidence="2" key="1">
    <citation type="submission" date="2020-02" db="EMBL/GenBank/DDBJ databases">
        <authorList>
            <person name="Meier V. D."/>
        </authorList>
    </citation>
    <scope>NUCLEOTIDE SEQUENCE</scope>
    <source>
        <strain evidence="2">AVDCRST_MAG69</strain>
    </source>
</reference>